<proteinExistence type="inferred from homology"/>
<protein>
    <recommendedName>
        <fullName evidence="8">Laccase</fullName>
        <ecNumber evidence="4">1.10.3.2</ecNumber>
    </recommendedName>
</protein>
<dbReference type="InterPro" id="IPR011707">
    <property type="entry name" value="Cu-oxidase-like_N"/>
</dbReference>
<dbReference type="PANTHER" id="PTHR48267:SF1">
    <property type="entry name" value="BILIRUBIN OXIDASE"/>
    <property type="match status" value="1"/>
</dbReference>
<comment type="cofactor">
    <cofactor evidence="2">
        <name>Cu(2+)</name>
        <dbReference type="ChEBI" id="CHEBI:29036"/>
    </cofactor>
</comment>
<dbReference type="FunFam" id="2.60.40.420:FF:000081">
    <property type="entry name" value="Spore coat protein A"/>
    <property type="match status" value="1"/>
</dbReference>
<evidence type="ECO:0000256" key="5">
    <source>
        <dbReference type="ARBA" id="ARBA00022723"/>
    </source>
</evidence>
<evidence type="ECO:0000256" key="1">
    <source>
        <dbReference type="ARBA" id="ARBA00000349"/>
    </source>
</evidence>
<sequence>MLNKKLKKFVDALPIPKTLKPVLTDNHAGYYNVQMTEFRHKMHRDLRPTRLWGYNGQFPGPVIDVNRGEPIQVKWENKLPDKHILPIDKSFHHLDELPEVRTVTHLHGSETKPESDGYPEAWYTRDFQKTGPEFKNEVYHYPNRQRGATLWYHDHAMGITRLNVYAGLAGMYIIREEQEKYMHLPSEDYEIPLIIMDRSFKDSGELFYPPQPDEPQENWPNPSIRPFFNGETNIVNGKIWPYLEVEPRKYRFRILNAANSRAYQLYLDSGQSFYQIGADGGLMQKTVKLDNLSVEPAERFDVIIDFSGYKGKTITLKNDLGPDAEPDDETGDVLQFNVNIPLSSEDRSRIPRNLTRIPPLKQNNIQRIRNLKLVGSTDDLGRPLLLLNNQKWIDPVTETPELGSTEVWSFINVTNFTHPMHIHLIQFQVLDRQSFDLDRYNKDGSIIFTGPQESPKANEKGWKDTVAAPAGQITRVIAKFGPFTGDFVWHCHILEHEDYDMMRPMRVIDKDKRE</sequence>
<evidence type="ECO:0000259" key="11">
    <source>
        <dbReference type="Pfam" id="PF07732"/>
    </source>
</evidence>
<comment type="catalytic activity">
    <reaction evidence="1">
        <text>4 hydroquinone + O2 = 4 benzosemiquinone + 2 H2O</text>
        <dbReference type="Rhea" id="RHEA:11276"/>
        <dbReference type="ChEBI" id="CHEBI:15377"/>
        <dbReference type="ChEBI" id="CHEBI:15379"/>
        <dbReference type="ChEBI" id="CHEBI:17594"/>
        <dbReference type="ChEBI" id="CHEBI:17977"/>
        <dbReference type="EC" id="1.10.3.2"/>
    </reaction>
</comment>
<dbReference type="CDD" id="cd13844">
    <property type="entry name" value="CuRO_1_BOD_CotA_like"/>
    <property type="match status" value="1"/>
</dbReference>
<comment type="similarity">
    <text evidence="3">Belongs to the multicopper oxidase family.</text>
</comment>
<dbReference type="RefSeq" id="WP_135108460.1">
    <property type="nucleotide sequence ID" value="NZ_SRHY01000002.1"/>
</dbReference>
<dbReference type="SUPFAM" id="SSF49503">
    <property type="entry name" value="Cupredoxins"/>
    <property type="match status" value="3"/>
</dbReference>
<dbReference type="PANTHER" id="PTHR48267">
    <property type="entry name" value="CUPREDOXIN SUPERFAMILY PROTEIN"/>
    <property type="match status" value="1"/>
</dbReference>
<dbReference type="AlphaFoldDB" id="A0A4Y9AFE1"/>
<keyword evidence="5" id="KW-0479">Metal-binding</keyword>
<evidence type="ECO:0000256" key="4">
    <source>
        <dbReference type="ARBA" id="ARBA00012297"/>
    </source>
</evidence>
<accession>A0A4Y9AFE1</accession>
<dbReference type="GO" id="GO:0005507">
    <property type="term" value="F:copper ion binding"/>
    <property type="evidence" value="ECO:0007669"/>
    <property type="project" value="InterPro"/>
</dbReference>
<evidence type="ECO:0000256" key="6">
    <source>
        <dbReference type="ARBA" id="ARBA00023002"/>
    </source>
</evidence>
<keyword evidence="7" id="KW-0186">Copper</keyword>
<dbReference type="InterPro" id="IPR008972">
    <property type="entry name" value="Cupredoxin"/>
</dbReference>
<evidence type="ECO:0000259" key="10">
    <source>
        <dbReference type="Pfam" id="PF07731"/>
    </source>
</evidence>
<organism evidence="12 13">
    <name type="scientific">Lentibacillus salicampi</name>
    <dbReference type="NCBI Taxonomy" id="175306"/>
    <lineage>
        <taxon>Bacteria</taxon>
        <taxon>Bacillati</taxon>
        <taxon>Bacillota</taxon>
        <taxon>Bacilli</taxon>
        <taxon>Bacillales</taxon>
        <taxon>Bacillaceae</taxon>
        <taxon>Lentibacillus</taxon>
    </lineage>
</organism>
<dbReference type="GO" id="GO:0052716">
    <property type="term" value="F:hydroquinone:oxygen oxidoreductase activity"/>
    <property type="evidence" value="ECO:0007669"/>
    <property type="project" value="UniProtKB-EC"/>
</dbReference>
<evidence type="ECO:0000313" key="13">
    <source>
        <dbReference type="Proteomes" id="UP000298484"/>
    </source>
</evidence>
<evidence type="ECO:0000313" key="12">
    <source>
        <dbReference type="EMBL" id="TFJ94145.1"/>
    </source>
</evidence>
<dbReference type="InterPro" id="IPR011706">
    <property type="entry name" value="Cu-oxidase_C"/>
</dbReference>
<dbReference type="OrthoDB" id="9757546at2"/>
<reference evidence="12 13" key="1">
    <citation type="submission" date="2019-03" db="EMBL/GenBank/DDBJ databases">
        <title>Genome sequence of Lentibacillus salicampi ATCC BAA-719.</title>
        <authorList>
            <person name="Maclea K.S."/>
            <person name="Simoes Junior M."/>
        </authorList>
    </citation>
    <scope>NUCLEOTIDE SEQUENCE [LARGE SCALE GENOMIC DNA]</scope>
    <source>
        <strain evidence="12 13">ATCC BAA-719</strain>
    </source>
</reference>
<feature type="domain" description="Plastocyanin-like" evidence="11">
    <location>
        <begin position="48"/>
        <end position="84"/>
    </location>
</feature>
<evidence type="ECO:0000256" key="2">
    <source>
        <dbReference type="ARBA" id="ARBA00001973"/>
    </source>
</evidence>
<dbReference type="Pfam" id="PF00394">
    <property type="entry name" value="Cu-oxidase"/>
    <property type="match status" value="1"/>
</dbReference>
<feature type="domain" description="Plastocyanin-like" evidence="11">
    <location>
        <begin position="101"/>
        <end position="178"/>
    </location>
</feature>
<gene>
    <name evidence="12" type="ORF">E4U82_02470</name>
</gene>
<dbReference type="Pfam" id="PF07732">
    <property type="entry name" value="Cu-oxidase_3"/>
    <property type="match status" value="2"/>
</dbReference>
<keyword evidence="13" id="KW-1185">Reference proteome</keyword>
<evidence type="ECO:0000259" key="9">
    <source>
        <dbReference type="Pfam" id="PF00394"/>
    </source>
</evidence>
<keyword evidence="6" id="KW-0560">Oxidoreductase</keyword>
<dbReference type="InterPro" id="IPR001117">
    <property type="entry name" value="Cu-oxidase_2nd"/>
</dbReference>
<name>A0A4Y9AFE1_9BACI</name>
<dbReference type="Proteomes" id="UP000298484">
    <property type="component" value="Unassembled WGS sequence"/>
</dbReference>
<comment type="caution">
    <text evidence="12">The sequence shown here is derived from an EMBL/GenBank/DDBJ whole genome shotgun (WGS) entry which is preliminary data.</text>
</comment>
<dbReference type="CDD" id="cd13891">
    <property type="entry name" value="CuRO_3_CotA_like"/>
    <property type="match status" value="1"/>
</dbReference>
<dbReference type="EC" id="1.10.3.2" evidence="4"/>
<feature type="domain" description="Plastocyanin-like" evidence="10">
    <location>
        <begin position="388"/>
        <end position="509"/>
    </location>
</feature>
<dbReference type="Pfam" id="PF07731">
    <property type="entry name" value="Cu-oxidase_2"/>
    <property type="match status" value="1"/>
</dbReference>
<evidence type="ECO:0000256" key="3">
    <source>
        <dbReference type="ARBA" id="ARBA00010609"/>
    </source>
</evidence>
<dbReference type="Gene3D" id="2.60.40.420">
    <property type="entry name" value="Cupredoxins - blue copper proteins"/>
    <property type="match status" value="3"/>
</dbReference>
<dbReference type="CDD" id="cd13868">
    <property type="entry name" value="CuRO_2_CotA_like"/>
    <property type="match status" value="1"/>
</dbReference>
<dbReference type="EMBL" id="SRHY01000002">
    <property type="protein sequence ID" value="TFJ94145.1"/>
    <property type="molecule type" value="Genomic_DNA"/>
</dbReference>
<feature type="domain" description="Plastocyanin-like" evidence="9">
    <location>
        <begin position="214"/>
        <end position="307"/>
    </location>
</feature>
<dbReference type="FunFam" id="2.60.40.420:FF:000087">
    <property type="entry name" value="Spore coat protein A"/>
    <property type="match status" value="1"/>
</dbReference>
<dbReference type="InterPro" id="IPR045087">
    <property type="entry name" value="Cu-oxidase_fam"/>
</dbReference>
<evidence type="ECO:0000256" key="7">
    <source>
        <dbReference type="ARBA" id="ARBA00023008"/>
    </source>
</evidence>
<evidence type="ECO:0000256" key="8">
    <source>
        <dbReference type="ARBA" id="ARBA00072552"/>
    </source>
</evidence>